<sequence>MYIAGLMSGTSLDGMDAAMIHLDDSVINANFAGVCIHYTPQQRELLQTAVQQALQWKFTGPAPAIFDEAAKLMAILGAEAVQKLCDAVSLDISEVAAVGFHGQTLIHIPPSKNAIGQTLQIGDAQDLANRLQCKVIADFRTADVAAGGHGAPLAPGWHYEIAISRNHVPFAYVNIGGVSNITYIPVVAEKNAREQMIAFDCGPGNGPLDTWMQVNDMGVMDKNGEQAMQGVVHQEIVAQVMARLPVVGQAASLDRWAFTDDCVAGLSVRDGAATLVEITAQGILRGLSALPQKPLEVMIGGGGRYNRALMRRLVQLYGSGIISCEAAGWDGDLIEAQAFAWLAARKLRNLPNSWPGTTGVAKAITGGVIFDPAGASSYIQPSKGQ</sequence>
<dbReference type="GO" id="GO:0009254">
    <property type="term" value="P:peptidoglycan turnover"/>
    <property type="evidence" value="ECO:0007669"/>
    <property type="project" value="InterPro"/>
</dbReference>
<accession>A0A3B0S9N4</accession>
<dbReference type="GO" id="GO:0016773">
    <property type="term" value="F:phosphotransferase activity, alcohol group as acceptor"/>
    <property type="evidence" value="ECO:0007669"/>
    <property type="project" value="InterPro"/>
</dbReference>
<dbReference type="Pfam" id="PF03702">
    <property type="entry name" value="AnmK"/>
    <property type="match status" value="1"/>
</dbReference>
<dbReference type="SUPFAM" id="SSF53067">
    <property type="entry name" value="Actin-like ATPase domain"/>
    <property type="match status" value="1"/>
</dbReference>
<dbReference type="AlphaFoldDB" id="A0A3B0S9N4"/>
<reference evidence="1" key="1">
    <citation type="submission" date="2018-06" db="EMBL/GenBank/DDBJ databases">
        <authorList>
            <person name="Zhirakovskaya E."/>
        </authorList>
    </citation>
    <scope>NUCLEOTIDE SEQUENCE</scope>
</reference>
<name>A0A3B0S9N4_9ZZZZ</name>
<dbReference type="GO" id="GO:0006040">
    <property type="term" value="P:amino sugar metabolic process"/>
    <property type="evidence" value="ECO:0007669"/>
    <property type="project" value="InterPro"/>
</dbReference>
<proteinExistence type="predicted"/>
<dbReference type="Gene3D" id="3.30.420.40">
    <property type="match status" value="2"/>
</dbReference>
<dbReference type="NCBIfam" id="NF007141">
    <property type="entry name" value="PRK09585.1-5"/>
    <property type="match status" value="1"/>
</dbReference>
<dbReference type="PANTHER" id="PTHR30605:SF0">
    <property type="entry name" value="ANHYDRO-N-ACETYLMURAMIC ACID KINASE"/>
    <property type="match status" value="1"/>
</dbReference>
<dbReference type="InterPro" id="IPR043129">
    <property type="entry name" value="ATPase_NBD"/>
</dbReference>
<evidence type="ECO:0000313" key="1">
    <source>
        <dbReference type="EMBL" id="VAW00693.1"/>
    </source>
</evidence>
<dbReference type="PANTHER" id="PTHR30605">
    <property type="entry name" value="ANHYDRO-N-ACETYLMURAMIC ACID KINASE"/>
    <property type="match status" value="1"/>
</dbReference>
<keyword evidence="1" id="KW-0808">Transferase</keyword>
<organism evidence="1">
    <name type="scientific">hydrothermal vent metagenome</name>
    <dbReference type="NCBI Taxonomy" id="652676"/>
    <lineage>
        <taxon>unclassified sequences</taxon>
        <taxon>metagenomes</taxon>
        <taxon>ecological metagenomes</taxon>
    </lineage>
</organism>
<keyword evidence="1" id="KW-0418">Kinase</keyword>
<dbReference type="EC" id="2.7.1.170" evidence="1"/>
<dbReference type="InterPro" id="IPR005338">
    <property type="entry name" value="Anhydro_N_Ac-Mur_kinase"/>
</dbReference>
<dbReference type="EMBL" id="UOEE01000301">
    <property type="protein sequence ID" value="VAW00693.1"/>
    <property type="molecule type" value="Genomic_DNA"/>
</dbReference>
<gene>
    <name evidence="1" type="ORF">MNBD_ALPHA06-1200</name>
</gene>
<dbReference type="GO" id="GO:0005524">
    <property type="term" value="F:ATP binding"/>
    <property type="evidence" value="ECO:0007669"/>
    <property type="project" value="InterPro"/>
</dbReference>
<protein>
    <submittedName>
        <fullName evidence="1">Anhydro-N-acetylmuramic acid kinase</fullName>
        <ecNumber evidence="1">2.7.1.170</ecNumber>
    </submittedName>
</protein>
<dbReference type="GO" id="GO:0016301">
    <property type="term" value="F:kinase activity"/>
    <property type="evidence" value="ECO:0007669"/>
    <property type="project" value="UniProtKB-KW"/>
</dbReference>